<reference evidence="1 2" key="1">
    <citation type="submission" date="2020-08" db="EMBL/GenBank/DDBJ databases">
        <title>Functional genomics of gut bacteria from endangered species of beetles.</title>
        <authorList>
            <person name="Carlos-Shanley C."/>
        </authorList>
    </citation>
    <scope>NUCLEOTIDE SEQUENCE [LARGE SCALE GENOMIC DNA]</scope>
    <source>
        <strain evidence="1 2">S00124</strain>
    </source>
</reference>
<protein>
    <submittedName>
        <fullName evidence="1">Uncharacterized protein</fullName>
    </submittedName>
</protein>
<keyword evidence="2" id="KW-1185">Reference proteome</keyword>
<name>A0ABR6RBD3_9BURK</name>
<accession>A0ABR6RBD3</accession>
<evidence type="ECO:0000313" key="1">
    <source>
        <dbReference type="EMBL" id="MBB6576465.1"/>
    </source>
</evidence>
<dbReference type="EMBL" id="JACHKZ010000002">
    <property type="protein sequence ID" value="MBB6576465.1"/>
    <property type="molecule type" value="Genomic_DNA"/>
</dbReference>
<proteinExistence type="predicted"/>
<organism evidence="1 2">
    <name type="scientific">Comamonas odontotermitis</name>
    <dbReference type="NCBI Taxonomy" id="379895"/>
    <lineage>
        <taxon>Bacteria</taxon>
        <taxon>Pseudomonadati</taxon>
        <taxon>Pseudomonadota</taxon>
        <taxon>Betaproteobacteria</taxon>
        <taxon>Burkholderiales</taxon>
        <taxon>Comamonadaceae</taxon>
        <taxon>Comamonas</taxon>
    </lineage>
</organism>
<sequence length="70" mass="7788">MYEYKNNGHGNNPTLSMLAGTKIHRIVFKEISQLISFNGTAKHGTGMTLGEVDHCANHPFLYTKHAIDCI</sequence>
<comment type="caution">
    <text evidence="1">The sequence shown here is derived from an EMBL/GenBank/DDBJ whole genome shotgun (WGS) entry which is preliminary data.</text>
</comment>
<evidence type="ECO:0000313" key="2">
    <source>
        <dbReference type="Proteomes" id="UP000562492"/>
    </source>
</evidence>
<dbReference type="RefSeq" id="WP_184704949.1">
    <property type="nucleotide sequence ID" value="NZ_JACHKZ010000002.1"/>
</dbReference>
<gene>
    <name evidence="1" type="ORF">HNP33_000513</name>
</gene>
<dbReference type="Proteomes" id="UP000562492">
    <property type="component" value="Unassembled WGS sequence"/>
</dbReference>